<keyword evidence="7" id="KW-1185">Reference proteome</keyword>
<sequence>MKKALTLIAVSAFFLNLNLLGDDSDPVKANWDRHCKKCHAEDGSGATKIGEKLEIKDYTDAAVLAEFSDEDLFTMTKDGVDGTKMKGYGKKLSDDEITALVAYMRAMVK</sequence>
<evidence type="ECO:0000256" key="3">
    <source>
        <dbReference type="ARBA" id="ARBA00023004"/>
    </source>
</evidence>
<dbReference type="InterPro" id="IPR036909">
    <property type="entry name" value="Cyt_c-like_dom_sf"/>
</dbReference>
<dbReference type="SUPFAM" id="SSF46626">
    <property type="entry name" value="Cytochrome c"/>
    <property type="match status" value="1"/>
</dbReference>
<dbReference type="EMBL" id="JAAGNX010000003">
    <property type="protein sequence ID" value="NDV63097.1"/>
    <property type="molecule type" value="Genomic_DNA"/>
</dbReference>
<dbReference type="RefSeq" id="WP_163966115.1">
    <property type="nucleotide sequence ID" value="NZ_JAAGNX010000003.1"/>
</dbReference>
<organism evidence="6 7">
    <name type="scientific">Oceanipulchritudo coccoides</name>
    <dbReference type="NCBI Taxonomy" id="2706888"/>
    <lineage>
        <taxon>Bacteria</taxon>
        <taxon>Pseudomonadati</taxon>
        <taxon>Verrucomicrobiota</taxon>
        <taxon>Opitutia</taxon>
        <taxon>Puniceicoccales</taxon>
        <taxon>Oceanipulchritudinaceae</taxon>
        <taxon>Oceanipulchritudo</taxon>
    </lineage>
</organism>
<evidence type="ECO:0000256" key="2">
    <source>
        <dbReference type="ARBA" id="ARBA00022723"/>
    </source>
</evidence>
<evidence type="ECO:0000313" key="7">
    <source>
        <dbReference type="Proteomes" id="UP000478417"/>
    </source>
</evidence>
<keyword evidence="2 4" id="KW-0479">Metal-binding</keyword>
<keyword evidence="1 4" id="KW-0349">Heme</keyword>
<comment type="caution">
    <text evidence="6">The sequence shown here is derived from an EMBL/GenBank/DDBJ whole genome shotgun (WGS) entry which is preliminary data.</text>
</comment>
<dbReference type="InterPro" id="IPR009056">
    <property type="entry name" value="Cyt_c-like_dom"/>
</dbReference>
<dbReference type="Gene3D" id="1.10.760.10">
    <property type="entry name" value="Cytochrome c-like domain"/>
    <property type="match status" value="1"/>
</dbReference>
<gene>
    <name evidence="6" type="ORF">G0Q06_11590</name>
</gene>
<feature type="domain" description="Cytochrome c" evidence="5">
    <location>
        <begin position="22"/>
        <end position="108"/>
    </location>
</feature>
<accession>A0A6B2M4T7</accession>
<name>A0A6B2M4T7_9BACT</name>
<dbReference type="GO" id="GO:0009055">
    <property type="term" value="F:electron transfer activity"/>
    <property type="evidence" value="ECO:0007669"/>
    <property type="project" value="InterPro"/>
</dbReference>
<dbReference type="Proteomes" id="UP000478417">
    <property type="component" value="Unassembled WGS sequence"/>
</dbReference>
<dbReference type="GO" id="GO:0020037">
    <property type="term" value="F:heme binding"/>
    <property type="evidence" value="ECO:0007669"/>
    <property type="project" value="InterPro"/>
</dbReference>
<evidence type="ECO:0000259" key="5">
    <source>
        <dbReference type="PROSITE" id="PS51007"/>
    </source>
</evidence>
<dbReference type="GO" id="GO:0046872">
    <property type="term" value="F:metal ion binding"/>
    <property type="evidence" value="ECO:0007669"/>
    <property type="project" value="UniProtKB-KW"/>
</dbReference>
<protein>
    <submittedName>
        <fullName evidence="6">C-type cytochrome</fullName>
    </submittedName>
</protein>
<evidence type="ECO:0000313" key="6">
    <source>
        <dbReference type="EMBL" id="NDV63097.1"/>
    </source>
</evidence>
<dbReference type="Pfam" id="PF13442">
    <property type="entry name" value="Cytochrome_CBB3"/>
    <property type="match status" value="1"/>
</dbReference>
<evidence type="ECO:0000256" key="4">
    <source>
        <dbReference type="PROSITE-ProRule" id="PRU00433"/>
    </source>
</evidence>
<dbReference type="AlphaFoldDB" id="A0A6B2M4T7"/>
<evidence type="ECO:0000256" key="1">
    <source>
        <dbReference type="ARBA" id="ARBA00022617"/>
    </source>
</evidence>
<reference evidence="6 7" key="1">
    <citation type="submission" date="2020-02" db="EMBL/GenBank/DDBJ databases">
        <title>Albibacoteraceae fam. nov., the first described family within the subdivision 4 Verrucomicrobia.</title>
        <authorList>
            <person name="Xi F."/>
        </authorList>
    </citation>
    <scope>NUCLEOTIDE SEQUENCE [LARGE SCALE GENOMIC DNA]</scope>
    <source>
        <strain evidence="6 7">CK1056</strain>
    </source>
</reference>
<dbReference type="PROSITE" id="PS51007">
    <property type="entry name" value="CYTC"/>
    <property type="match status" value="1"/>
</dbReference>
<keyword evidence="3 4" id="KW-0408">Iron</keyword>
<proteinExistence type="predicted"/>